<evidence type="ECO:0000256" key="4">
    <source>
        <dbReference type="ARBA" id="ARBA00022787"/>
    </source>
</evidence>
<reference evidence="14 15" key="1">
    <citation type="submission" date="2016-03" db="EMBL/GenBank/DDBJ databases">
        <authorList>
            <person name="Ploux O."/>
        </authorList>
    </citation>
    <scope>NUCLEOTIDE SEQUENCE [LARGE SCALE GENOMIC DNA]</scope>
    <source>
        <strain evidence="14 15">URUG2</strain>
    </source>
</reference>
<comment type="subcellular location">
    <subcellularLocation>
        <location evidence="11">Mitochondrion outer membrane</location>
    </subcellularLocation>
</comment>
<dbReference type="GO" id="GO:0004502">
    <property type="term" value="F:kynurenine 3-monooxygenase activity"/>
    <property type="evidence" value="ECO:0007669"/>
    <property type="project" value="UniProtKB-UniRule"/>
</dbReference>
<evidence type="ECO:0000256" key="10">
    <source>
        <dbReference type="ARBA" id="ARBA00047818"/>
    </source>
</evidence>
<dbReference type="PANTHER" id="PTHR46028:SF2">
    <property type="entry name" value="KYNURENINE 3-MONOOXYGENASE"/>
    <property type="match status" value="1"/>
</dbReference>
<dbReference type="STRING" id="112498.A0A2D3V9T1"/>
<dbReference type="SUPFAM" id="SSF51905">
    <property type="entry name" value="FAD/NAD(P)-binding domain"/>
    <property type="match status" value="1"/>
</dbReference>
<evidence type="ECO:0000313" key="15">
    <source>
        <dbReference type="Proteomes" id="UP000225277"/>
    </source>
</evidence>
<dbReference type="UniPathway" id="UPA00253">
    <property type="reaction ID" value="UER00328"/>
</dbReference>
<evidence type="ECO:0000256" key="1">
    <source>
        <dbReference type="ARBA" id="ARBA00001974"/>
    </source>
</evidence>
<feature type="compositionally biased region" description="Low complexity" evidence="12">
    <location>
        <begin position="175"/>
        <end position="184"/>
    </location>
</feature>
<keyword evidence="5 11" id="KW-0274">FAD</keyword>
<proteinExistence type="inferred from homology"/>
<evidence type="ECO:0000256" key="8">
    <source>
        <dbReference type="ARBA" id="ARBA00023033"/>
    </source>
</evidence>
<keyword evidence="2 11" id="KW-0285">Flavoprotein</keyword>
<evidence type="ECO:0000256" key="2">
    <source>
        <dbReference type="ARBA" id="ARBA00022630"/>
    </source>
</evidence>
<protein>
    <recommendedName>
        <fullName evidence="11">Kynurenine 3-monooxygenase</fullName>
        <ecNumber evidence="11">1.14.13.9</ecNumber>
    </recommendedName>
    <alternativeName>
        <fullName evidence="11">Biosynthesis of nicotinic acid protein 4</fullName>
    </alternativeName>
    <alternativeName>
        <fullName evidence="11">Kynurenine 3-hydroxylase</fullName>
    </alternativeName>
</protein>
<dbReference type="EC" id="1.14.13.9" evidence="11"/>
<evidence type="ECO:0000313" key="14">
    <source>
        <dbReference type="EMBL" id="CZT20386.1"/>
    </source>
</evidence>
<keyword evidence="3 11" id="KW-0662">Pyridine nucleotide biosynthesis</keyword>
<evidence type="ECO:0000256" key="6">
    <source>
        <dbReference type="ARBA" id="ARBA00022857"/>
    </source>
</evidence>
<dbReference type="Pfam" id="PF01494">
    <property type="entry name" value="FAD_binding_3"/>
    <property type="match status" value="1"/>
</dbReference>
<organism evidence="14 15">
    <name type="scientific">Ramularia collo-cygni</name>
    <dbReference type="NCBI Taxonomy" id="112498"/>
    <lineage>
        <taxon>Eukaryota</taxon>
        <taxon>Fungi</taxon>
        <taxon>Dikarya</taxon>
        <taxon>Ascomycota</taxon>
        <taxon>Pezizomycotina</taxon>
        <taxon>Dothideomycetes</taxon>
        <taxon>Dothideomycetidae</taxon>
        <taxon>Mycosphaerellales</taxon>
        <taxon>Mycosphaerellaceae</taxon>
        <taxon>Ramularia</taxon>
    </lineage>
</organism>
<dbReference type="GO" id="GO:0070189">
    <property type="term" value="P:kynurenine metabolic process"/>
    <property type="evidence" value="ECO:0007669"/>
    <property type="project" value="TreeGrafter"/>
</dbReference>
<dbReference type="FunFam" id="3.50.50.60:FF:000129">
    <property type="entry name" value="Kynurenine 3-monooxygenase"/>
    <property type="match status" value="1"/>
</dbReference>
<dbReference type="PANTHER" id="PTHR46028">
    <property type="entry name" value="KYNURENINE 3-MONOOXYGENASE"/>
    <property type="match status" value="1"/>
</dbReference>
<keyword evidence="7 11" id="KW-0560">Oxidoreductase</keyword>
<evidence type="ECO:0000259" key="13">
    <source>
        <dbReference type="Pfam" id="PF01494"/>
    </source>
</evidence>
<evidence type="ECO:0000256" key="5">
    <source>
        <dbReference type="ARBA" id="ARBA00022827"/>
    </source>
</evidence>
<dbReference type="GO" id="GO:0071949">
    <property type="term" value="F:FAD binding"/>
    <property type="evidence" value="ECO:0007669"/>
    <property type="project" value="InterPro"/>
</dbReference>
<sequence length="520" mass="57386">MGESRGLKCVVIGAGPVGALAALYAARRGWDVEVYDLRPDLRDASTTPLNFTKSINLALSERGINALRASQSPELLKSILAETIPMHGRMIHSQDKKGALTEASQQYDIHGQSIKAVDRGNLNSLLLDELEGLPNVKLRFYHKLTGIDFRRRLAWLEQKGASRRQSTVGDSPKLSDSPRPSGRPGRPDEIEIDFDLILGCDGAHSSARFHMMKFARVDFAQTYIDTLWCEFQIPPAAEGTSTTPSAKDGFATSPNHLHIWPGSDKMFIAIPSVDKSFTSTLFAPYEDFLALEDDPSKVELFFNQNFPGAADLIGPGEIRNQFMANPHLPLMSIKCAPHVFDSSGVILGDAAHAMVPFYGQGMNAGLEDVRVLFSHLDSQPTSHEGRAKALESYNAERISDAHSINDLSLANYWEMHVGVNSTIHLLRKKIEEFLSDKFPSTGFATQYTRVSFSNQRYSEVVKVVARQKQILLQGMLGSVLLPAAGLAVWMASRWHRGGSAPDLISGARFALDRVARVLRW</sequence>
<evidence type="ECO:0000256" key="7">
    <source>
        <dbReference type="ARBA" id="ARBA00023002"/>
    </source>
</evidence>
<dbReference type="GO" id="GO:0019805">
    <property type="term" value="P:quinolinate biosynthetic process"/>
    <property type="evidence" value="ECO:0007669"/>
    <property type="project" value="UniProtKB-UniRule"/>
</dbReference>
<keyword evidence="9 11" id="KW-0496">Mitochondrion</keyword>
<comment type="cofactor">
    <cofactor evidence="1 11">
        <name>FAD</name>
        <dbReference type="ChEBI" id="CHEBI:57692"/>
    </cofactor>
</comment>
<dbReference type="InterPro" id="IPR002938">
    <property type="entry name" value="FAD-bd"/>
</dbReference>
<dbReference type="GO" id="GO:0005741">
    <property type="term" value="C:mitochondrial outer membrane"/>
    <property type="evidence" value="ECO:0007669"/>
    <property type="project" value="UniProtKB-SubCell"/>
</dbReference>
<dbReference type="HAMAP" id="MF_01971">
    <property type="entry name" value="Kynurenine_monooxygenase"/>
    <property type="match status" value="1"/>
</dbReference>
<dbReference type="Gene3D" id="3.50.50.60">
    <property type="entry name" value="FAD/NAD(P)-binding domain"/>
    <property type="match status" value="1"/>
</dbReference>
<evidence type="ECO:0000256" key="3">
    <source>
        <dbReference type="ARBA" id="ARBA00022642"/>
    </source>
</evidence>
<dbReference type="InterPro" id="IPR036188">
    <property type="entry name" value="FAD/NAD-bd_sf"/>
</dbReference>
<keyword evidence="8 11" id="KW-0503">Monooxygenase</keyword>
<dbReference type="AlphaFoldDB" id="A0A2D3V9T1"/>
<keyword evidence="6 11" id="KW-0521">NADP</keyword>
<comment type="catalytic activity">
    <reaction evidence="10 11">
        <text>L-kynurenine + NADPH + O2 + H(+) = 3-hydroxy-L-kynurenine + NADP(+) + H2O</text>
        <dbReference type="Rhea" id="RHEA:20545"/>
        <dbReference type="ChEBI" id="CHEBI:15377"/>
        <dbReference type="ChEBI" id="CHEBI:15378"/>
        <dbReference type="ChEBI" id="CHEBI:15379"/>
        <dbReference type="ChEBI" id="CHEBI:57783"/>
        <dbReference type="ChEBI" id="CHEBI:57959"/>
        <dbReference type="ChEBI" id="CHEBI:58125"/>
        <dbReference type="ChEBI" id="CHEBI:58349"/>
        <dbReference type="EC" id="1.14.13.9"/>
    </reaction>
</comment>
<dbReference type="Proteomes" id="UP000225277">
    <property type="component" value="Unassembled WGS sequence"/>
</dbReference>
<feature type="domain" description="FAD-binding" evidence="13">
    <location>
        <begin position="9"/>
        <end position="402"/>
    </location>
</feature>
<keyword evidence="15" id="KW-1185">Reference proteome</keyword>
<evidence type="ECO:0000256" key="12">
    <source>
        <dbReference type="SAM" id="MobiDB-lite"/>
    </source>
</evidence>
<evidence type="ECO:0000256" key="9">
    <source>
        <dbReference type="ARBA" id="ARBA00023128"/>
    </source>
</evidence>
<comment type="similarity">
    <text evidence="11">Belongs to the aromatic-ring hydroxylase family. KMO subfamily.</text>
</comment>
<comment type="function">
    <text evidence="11">Catalyzes the hydroxylation of L-kynurenine (L-Kyn) to form 3-hydroxy-L-kynurenine (L-3OHKyn). Required for synthesis of quinolinic acid.</text>
</comment>
<comment type="pathway">
    <text evidence="11">Cofactor biosynthesis; NAD(+) biosynthesis; quinolinate from L-kynurenine: step 1/3.</text>
</comment>
<dbReference type="GO" id="GO:0043420">
    <property type="term" value="P:anthranilate metabolic process"/>
    <property type="evidence" value="ECO:0007669"/>
    <property type="project" value="UniProtKB-UniRule"/>
</dbReference>
<dbReference type="GO" id="GO:0006569">
    <property type="term" value="P:L-tryptophan catabolic process"/>
    <property type="evidence" value="ECO:0007669"/>
    <property type="project" value="UniProtKB-UniRule"/>
</dbReference>
<accession>A0A2D3V9T1</accession>
<evidence type="ECO:0000256" key="11">
    <source>
        <dbReference type="HAMAP-Rule" id="MF_03018"/>
    </source>
</evidence>
<dbReference type="EMBL" id="FJUY01000009">
    <property type="protein sequence ID" value="CZT20386.1"/>
    <property type="molecule type" value="Genomic_DNA"/>
</dbReference>
<gene>
    <name evidence="11" type="primary">BNA4</name>
    <name evidence="14" type="ORF">RCC_06246</name>
</gene>
<keyword evidence="4 11" id="KW-1000">Mitochondrion outer membrane</keyword>
<feature type="region of interest" description="Disordered" evidence="12">
    <location>
        <begin position="160"/>
        <end position="188"/>
    </location>
</feature>
<dbReference type="PRINTS" id="PR00420">
    <property type="entry name" value="RNGMNOXGNASE"/>
</dbReference>
<keyword evidence="11" id="KW-0472">Membrane</keyword>
<dbReference type="InterPro" id="IPR027545">
    <property type="entry name" value="Kynurenine_monooxygenase"/>
</dbReference>
<dbReference type="GO" id="GO:0034354">
    <property type="term" value="P:'de novo' NAD+ biosynthetic process from L-tryptophan"/>
    <property type="evidence" value="ECO:0007669"/>
    <property type="project" value="UniProtKB-UniRule"/>
</dbReference>
<dbReference type="OrthoDB" id="10053569at2759"/>
<name>A0A2D3V9T1_9PEZI</name>